<proteinExistence type="predicted"/>
<dbReference type="PANTHER" id="PTHR13359">
    <property type="entry name" value="39S RIBOSOMAL PROTEIN L40, MITOCHONDRIAL"/>
    <property type="match status" value="1"/>
</dbReference>
<evidence type="ECO:0000313" key="3">
    <source>
        <dbReference type="EMBL" id="CCO18488.1"/>
    </source>
</evidence>
<dbReference type="eggNOG" id="ENOG502QTQ1">
    <property type="taxonomic scope" value="Eukaryota"/>
</dbReference>
<feature type="region of interest" description="Disordered" evidence="2">
    <location>
        <begin position="45"/>
        <end position="90"/>
    </location>
</feature>
<evidence type="ECO:0000313" key="4">
    <source>
        <dbReference type="Proteomes" id="UP000198341"/>
    </source>
</evidence>
<name>K8FA60_9CHLO</name>
<evidence type="ECO:0000256" key="1">
    <source>
        <dbReference type="SAM" id="Coils"/>
    </source>
</evidence>
<dbReference type="Proteomes" id="UP000198341">
    <property type="component" value="Chromosome 11"/>
</dbReference>
<protein>
    <submittedName>
        <fullName evidence="3">Uncharacterized protein</fullName>
    </submittedName>
</protein>
<dbReference type="PANTHER" id="PTHR13359:SF2">
    <property type="entry name" value="LARGE RIBOSOMAL SUBUNIT PROTEIN ML40"/>
    <property type="match status" value="1"/>
</dbReference>
<dbReference type="InterPro" id="IPR039145">
    <property type="entry name" value="Ribosomal_mL40_metazoa/plant"/>
</dbReference>
<reference evidence="3 4" key="1">
    <citation type="submission" date="2011-10" db="EMBL/GenBank/DDBJ databases">
        <authorList>
            <person name="Genoscope - CEA"/>
        </authorList>
    </citation>
    <scope>NUCLEOTIDE SEQUENCE [LARGE SCALE GENOMIC DNA]</scope>
    <source>
        <strain evidence="3 4">RCC 1105</strain>
    </source>
</reference>
<keyword evidence="4" id="KW-1185">Reference proteome</keyword>
<keyword evidence="1" id="KW-0175">Coiled coil</keyword>
<feature type="compositionally biased region" description="Basic residues" evidence="2">
    <location>
        <begin position="51"/>
        <end position="62"/>
    </location>
</feature>
<dbReference type="RefSeq" id="XP_007510143.1">
    <property type="nucleotide sequence ID" value="XM_007510081.1"/>
</dbReference>
<sequence length="217" mass="23611">MLRRSLGEGSTTTANVYRRLMEITASSSSSSSSSSSLSILSAISATTTHRQQGRRGYAKAAKKGSQSKSKASQGRRGGKSGSGGMGEIKRDPKLDAALDKYLNLLVKAVEPTEIKPQKLTQAQLEEYEAKAKEYSRKKMGQHRAMQKDVNDKIRLKAAACNALPEGFLREHAWTEDRTLFSPKRRMPVATPPIQGYAENKLAADEAAVISNVGLGKR</sequence>
<dbReference type="Gene3D" id="6.10.250.3440">
    <property type="match status" value="1"/>
</dbReference>
<accession>K8FA60</accession>
<dbReference type="AlphaFoldDB" id="K8FA60"/>
<dbReference type="KEGG" id="bpg:Bathy11g00490"/>
<dbReference type="GeneID" id="19012735"/>
<organism evidence="3 4">
    <name type="scientific">Bathycoccus prasinos</name>
    <dbReference type="NCBI Taxonomy" id="41875"/>
    <lineage>
        <taxon>Eukaryota</taxon>
        <taxon>Viridiplantae</taxon>
        <taxon>Chlorophyta</taxon>
        <taxon>Mamiellophyceae</taxon>
        <taxon>Mamiellales</taxon>
        <taxon>Bathycoccaceae</taxon>
        <taxon>Bathycoccus</taxon>
    </lineage>
</organism>
<gene>
    <name evidence="3" type="ordered locus">Bathy11g00490</name>
</gene>
<evidence type="ECO:0000256" key="2">
    <source>
        <dbReference type="SAM" id="MobiDB-lite"/>
    </source>
</evidence>
<dbReference type="EMBL" id="FO082268">
    <property type="protein sequence ID" value="CCO18488.1"/>
    <property type="molecule type" value="Genomic_DNA"/>
</dbReference>
<dbReference type="STRING" id="41875.K8FA60"/>
<feature type="compositionally biased region" description="Low complexity" evidence="2">
    <location>
        <begin position="63"/>
        <end position="74"/>
    </location>
</feature>
<dbReference type="GO" id="GO:0005762">
    <property type="term" value="C:mitochondrial large ribosomal subunit"/>
    <property type="evidence" value="ECO:0007669"/>
    <property type="project" value="InterPro"/>
</dbReference>
<feature type="coiled-coil region" evidence="1">
    <location>
        <begin position="117"/>
        <end position="144"/>
    </location>
</feature>
<dbReference type="OrthoDB" id="64875at2759"/>